<proteinExistence type="inferred from homology"/>
<dbReference type="GO" id="GO:0016787">
    <property type="term" value="F:hydrolase activity"/>
    <property type="evidence" value="ECO:0007669"/>
    <property type="project" value="TreeGrafter"/>
</dbReference>
<evidence type="ECO:0000256" key="3">
    <source>
        <dbReference type="ARBA" id="ARBA00022692"/>
    </source>
</evidence>
<dbReference type="Pfam" id="PF07947">
    <property type="entry name" value="YhhN"/>
    <property type="match status" value="1"/>
</dbReference>
<evidence type="ECO:0000256" key="6">
    <source>
        <dbReference type="SAM" id="Phobius"/>
    </source>
</evidence>
<feature type="transmembrane region" description="Helical" evidence="6">
    <location>
        <begin position="138"/>
        <end position="160"/>
    </location>
</feature>
<dbReference type="RefSeq" id="WP_089758204.1">
    <property type="nucleotide sequence ID" value="NZ_BKAT01000010.1"/>
</dbReference>
<evidence type="ECO:0000256" key="1">
    <source>
        <dbReference type="ARBA" id="ARBA00004141"/>
    </source>
</evidence>
<dbReference type="InterPro" id="IPR012506">
    <property type="entry name" value="TMEM86B-like"/>
</dbReference>
<dbReference type="PANTHER" id="PTHR31885:SF6">
    <property type="entry name" value="GH04784P"/>
    <property type="match status" value="1"/>
</dbReference>
<keyword evidence="4 6" id="KW-1133">Transmembrane helix</keyword>
<organism evidence="7 8">
    <name type="scientific">Chitinophaga terrae</name>
    <name type="common">ex Kim and Jung 2007</name>
    <dbReference type="NCBI Taxonomy" id="408074"/>
    <lineage>
        <taxon>Bacteria</taxon>
        <taxon>Pseudomonadati</taxon>
        <taxon>Bacteroidota</taxon>
        <taxon>Chitinophagia</taxon>
        <taxon>Chitinophagales</taxon>
        <taxon>Chitinophagaceae</taxon>
        <taxon>Chitinophaga</taxon>
    </lineage>
</organism>
<accession>A0A1H3XQN0</accession>
<evidence type="ECO:0000256" key="4">
    <source>
        <dbReference type="ARBA" id="ARBA00022989"/>
    </source>
</evidence>
<dbReference type="OrthoDB" id="5651790at2"/>
<keyword evidence="5 6" id="KW-0472">Membrane</keyword>
<reference evidence="8" key="1">
    <citation type="submission" date="2016-10" db="EMBL/GenBank/DDBJ databases">
        <authorList>
            <person name="Varghese N."/>
            <person name="Submissions S."/>
        </authorList>
    </citation>
    <scope>NUCLEOTIDE SEQUENCE [LARGE SCALE GENOMIC DNA]</scope>
    <source>
        <strain evidence="8">DSM 23920</strain>
    </source>
</reference>
<feature type="transmembrane region" description="Helical" evidence="6">
    <location>
        <begin position="199"/>
        <end position="217"/>
    </location>
</feature>
<feature type="transmembrane region" description="Helical" evidence="6">
    <location>
        <begin position="81"/>
        <end position="102"/>
    </location>
</feature>
<evidence type="ECO:0000313" key="8">
    <source>
        <dbReference type="Proteomes" id="UP000199656"/>
    </source>
</evidence>
<dbReference type="STRING" id="408074.SAMN05660909_00431"/>
<feature type="transmembrane region" description="Helical" evidence="6">
    <location>
        <begin position="167"/>
        <end position="187"/>
    </location>
</feature>
<dbReference type="EMBL" id="FNRL01000002">
    <property type="protein sequence ID" value="SEA01689.1"/>
    <property type="molecule type" value="Genomic_DNA"/>
</dbReference>
<dbReference type="AlphaFoldDB" id="A0A1H3XQN0"/>
<gene>
    <name evidence="7" type="ORF">SAMN05660909_00431</name>
</gene>
<sequence length="224" mass="24988">MLRSSSLLLYFLLLLADILLIAFHAEAYRVATKPLLMLLLVIYALYSNVAIPGAYRNFLLAALLFSSLGDDLLLYDGDRLFLPGLGSFFLAHIAYIVFFLKIRYSNPPVPLCKYPYIFLNAAAAIAFILFLAPYTGSFTWPVILYALAISINVQSTIHAFHFKRQPMAIYCVIGAVLFMISDSLIAFQKFYQPIPGGDMLVMLTYGLAQSGLVYGSVKYFESKG</sequence>
<name>A0A1H3XQN0_9BACT</name>
<comment type="similarity">
    <text evidence="2">Belongs to the TMEM86 family.</text>
</comment>
<keyword evidence="8" id="KW-1185">Reference proteome</keyword>
<protein>
    <submittedName>
        <fullName evidence="7">Uncharacterized membrane protein YhhN</fullName>
    </submittedName>
</protein>
<keyword evidence="3 6" id="KW-0812">Transmembrane</keyword>
<dbReference type="Proteomes" id="UP000199656">
    <property type="component" value="Unassembled WGS sequence"/>
</dbReference>
<feature type="transmembrane region" description="Helical" evidence="6">
    <location>
        <begin position="114"/>
        <end position="132"/>
    </location>
</feature>
<feature type="transmembrane region" description="Helical" evidence="6">
    <location>
        <begin position="31"/>
        <end position="51"/>
    </location>
</feature>
<feature type="transmembrane region" description="Helical" evidence="6">
    <location>
        <begin position="7"/>
        <end position="25"/>
    </location>
</feature>
<dbReference type="PANTHER" id="PTHR31885">
    <property type="entry name" value="GH04784P"/>
    <property type="match status" value="1"/>
</dbReference>
<dbReference type="GO" id="GO:0016020">
    <property type="term" value="C:membrane"/>
    <property type="evidence" value="ECO:0007669"/>
    <property type="project" value="UniProtKB-SubCell"/>
</dbReference>
<evidence type="ECO:0000256" key="5">
    <source>
        <dbReference type="ARBA" id="ARBA00023136"/>
    </source>
</evidence>
<evidence type="ECO:0000313" key="7">
    <source>
        <dbReference type="EMBL" id="SEA01689.1"/>
    </source>
</evidence>
<comment type="subcellular location">
    <subcellularLocation>
        <location evidence="1">Membrane</location>
        <topology evidence="1">Multi-pass membrane protein</topology>
    </subcellularLocation>
</comment>
<evidence type="ECO:0000256" key="2">
    <source>
        <dbReference type="ARBA" id="ARBA00007375"/>
    </source>
</evidence>